<name>A0A840E7V1_9BACT</name>
<dbReference type="RefSeq" id="WP_183497336.1">
    <property type="nucleotide sequence ID" value="NZ_JACIFF010000013.1"/>
</dbReference>
<proteinExistence type="predicted"/>
<dbReference type="Proteomes" id="UP000576209">
    <property type="component" value="Unassembled WGS sequence"/>
</dbReference>
<evidence type="ECO:0000313" key="1">
    <source>
        <dbReference type="EMBL" id="MBB4081110.1"/>
    </source>
</evidence>
<dbReference type="InterPro" id="IPR023170">
    <property type="entry name" value="HhH_base_excis_C"/>
</dbReference>
<comment type="caution">
    <text evidence="1">The sequence shown here is derived from an EMBL/GenBank/DDBJ whole genome shotgun (WGS) entry which is preliminary data.</text>
</comment>
<gene>
    <name evidence="1" type="ORF">GGR28_003757</name>
</gene>
<dbReference type="EMBL" id="JACIFF010000013">
    <property type="protein sequence ID" value="MBB4081110.1"/>
    <property type="molecule type" value="Genomic_DNA"/>
</dbReference>
<evidence type="ECO:0000313" key="2">
    <source>
        <dbReference type="Proteomes" id="UP000576209"/>
    </source>
</evidence>
<protein>
    <submittedName>
        <fullName evidence="1">Thermostable 8-oxoguanine DNA glycosylase</fullName>
    </submittedName>
</protein>
<reference evidence="1 2" key="1">
    <citation type="submission" date="2020-08" db="EMBL/GenBank/DDBJ databases">
        <title>Genomic Encyclopedia of Type Strains, Phase IV (KMG-IV): sequencing the most valuable type-strain genomes for metagenomic binning, comparative biology and taxonomic classification.</title>
        <authorList>
            <person name="Goeker M."/>
        </authorList>
    </citation>
    <scope>NUCLEOTIDE SEQUENCE [LARGE SCALE GENOMIC DNA]</scope>
    <source>
        <strain evidence="1 2">DSM 105137</strain>
    </source>
</reference>
<dbReference type="Gene3D" id="1.10.1670.10">
    <property type="entry name" value="Helix-hairpin-Helix base-excision DNA repair enzymes (C-terminal)"/>
    <property type="match status" value="1"/>
</dbReference>
<dbReference type="AlphaFoldDB" id="A0A840E7V1"/>
<organism evidence="1 2">
    <name type="scientific">Neolewinella aquimaris</name>
    <dbReference type="NCBI Taxonomy" id="1835722"/>
    <lineage>
        <taxon>Bacteria</taxon>
        <taxon>Pseudomonadati</taxon>
        <taxon>Bacteroidota</taxon>
        <taxon>Saprospiria</taxon>
        <taxon>Saprospirales</taxon>
        <taxon>Lewinellaceae</taxon>
        <taxon>Neolewinella</taxon>
    </lineage>
</organism>
<sequence length="179" mass="21263">MKTIQDLDLDALEPAQLLKQFSYQENLTSQLDRYKGYIDQNKINEIVLWKINRYAEIDSTTLELLNKIDANVEVMDIDLTEQILIRLLSKGVRGVRLPMASTFLRFRNSNIYQIIDRRAYRVLYGKAYIERPDIQAMIQLYFKYLDDISQLCNRINLPYKDIDRFLYVLDKQLNKSEPI</sequence>
<keyword evidence="2" id="KW-1185">Reference proteome</keyword>
<accession>A0A840E7V1</accession>